<dbReference type="Pfam" id="PF08348">
    <property type="entry name" value="PAS_6"/>
    <property type="match status" value="1"/>
</dbReference>
<dbReference type="PANTHER" id="PTHR35568">
    <property type="entry name" value="TRANSCRIPTIONAL REGULATOR DAUR"/>
    <property type="match status" value="1"/>
</dbReference>
<dbReference type="EMBL" id="PTJA01000001">
    <property type="protein sequence ID" value="PPK83357.1"/>
    <property type="molecule type" value="Genomic_DNA"/>
</dbReference>
<dbReference type="InterPro" id="IPR039445">
    <property type="entry name" value="DauR-like_HTH"/>
</dbReference>
<feature type="domain" description="YheO-like" evidence="1">
    <location>
        <begin position="7"/>
        <end position="117"/>
    </location>
</feature>
<dbReference type="OrthoDB" id="9796595at2"/>
<dbReference type="Pfam" id="PF13309">
    <property type="entry name" value="HTH_22"/>
    <property type="match status" value="1"/>
</dbReference>
<evidence type="ECO:0000259" key="1">
    <source>
        <dbReference type="Pfam" id="PF08348"/>
    </source>
</evidence>
<sequence length="212" mass="23767">MTDNELLEMYKPMVSFLSSLCGPGCEVLLHDVSKSDSGTVIAVANGHHSGRGIGSPMTDLANQIRKDQIYKTQDYLTNYHGVSKSKNFISNTYFIKNEDRLIGLLCVNRNTTAIHELDLALSNLKKHYNLTEGRKDIQEDLSTPVEEMLSTLVNQAVKDAGVSPQRMSRQEKIHIVKQLNEQGILTMKGAVSEIAKQLFVSEPTVYRYLNHK</sequence>
<dbReference type="Proteomes" id="UP000237749">
    <property type="component" value="Unassembled WGS sequence"/>
</dbReference>
<evidence type="ECO:0000259" key="2">
    <source>
        <dbReference type="Pfam" id="PF13309"/>
    </source>
</evidence>
<dbReference type="InterPro" id="IPR039446">
    <property type="entry name" value="DauR-like"/>
</dbReference>
<evidence type="ECO:0000313" key="3">
    <source>
        <dbReference type="EMBL" id="PPK83357.1"/>
    </source>
</evidence>
<dbReference type="InterPro" id="IPR013559">
    <property type="entry name" value="YheO"/>
</dbReference>
<reference evidence="3 4" key="1">
    <citation type="submission" date="2018-02" db="EMBL/GenBank/DDBJ databases">
        <title>Genomic Encyclopedia of Archaeal and Bacterial Type Strains, Phase II (KMG-II): from individual species to whole genera.</title>
        <authorList>
            <person name="Goeker M."/>
        </authorList>
    </citation>
    <scope>NUCLEOTIDE SEQUENCE [LARGE SCALE GENOMIC DNA]</scope>
    <source>
        <strain evidence="3 4">DSM 3808</strain>
    </source>
</reference>
<protein>
    <submittedName>
        <fullName evidence="3">Putative transcriptional regulator YheO</fullName>
    </submittedName>
</protein>
<gene>
    <name evidence="3" type="ORF">BXY41_101420</name>
</gene>
<comment type="caution">
    <text evidence="3">The sequence shown here is derived from an EMBL/GenBank/DDBJ whole genome shotgun (WGS) entry which is preliminary data.</text>
</comment>
<accession>A0A2S6HYW1</accession>
<evidence type="ECO:0000313" key="4">
    <source>
        <dbReference type="Proteomes" id="UP000237749"/>
    </source>
</evidence>
<keyword evidence="4" id="KW-1185">Reference proteome</keyword>
<dbReference type="PANTHER" id="PTHR35568:SF1">
    <property type="entry name" value="TRANSCRIPTIONAL REGULATOR DAUR"/>
    <property type="match status" value="1"/>
</dbReference>
<name>A0A2S6HYW1_9FIRM</name>
<organism evidence="3 4">
    <name type="scientific">Lacrimispora xylanisolvens</name>
    <dbReference type="NCBI Taxonomy" id="384636"/>
    <lineage>
        <taxon>Bacteria</taxon>
        <taxon>Bacillati</taxon>
        <taxon>Bacillota</taxon>
        <taxon>Clostridia</taxon>
        <taxon>Lachnospirales</taxon>
        <taxon>Lachnospiraceae</taxon>
        <taxon>Lacrimispora</taxon>
    </lineage>
</organism>
<dbReference type="RefSeq" id="WP_104434063.1">
    <property type="nucleotide sequence ID" value="NZ_PTJA01000001.1"/>
</dbReference>
<proteinExistence type="predicted"/>
<dbReference type="AlphaFoldDB" id="A0A2S6HYW1"/>
<feature type="domain" description="Transcriptional regulator DauR-like HTH" evidence="2">
    <location>
        <begin position="149"/>
        <end position="210"/>
    </location>
</feature>